<reference evidence="1 2" key="1">
    <citation type="journal article" date="2023" name="Environ Microbiome">
        <title>A coral-associated actinobacterium mitigates coral bleaching under heat stress.</title>
        <authorList>
            <person name="Li J."/>
            <person name="Zou Y."/>
            <person name="Li Q."/>
            <person name="Zhang J."/>
            <person name="Bourne D.G."/>
            <person name="Lyu Y."/>
            <person name="Liu C."/>
            <person name="Zhang S."/>
        </authorList>
    </citation>
    <scope>NUCLEOTIDE SEQUENCE [LARGE SCALE GENOMIC DNA]</scope>
    <source>
        <strain evidence="1 2">SCSIO 13291</strain>
    </source>
</reference>
<accession>A0ABZ3C667</accession>
<proteinExistence type="predicted"/>
<dbReference type="Pfam" id="PF12787">
    <property type="entry name" value="EcsC"/>
    <property type="match status" value="1"/>
</dbReference>
<organism evidence="1 2">
    <name type="scientific">Propioniciclava soli</name>
    <dbReference type="NCBI Taxonomy" id="2775081"/>
    <lineage>
        <taxon>Bacteria</taxon>
        <taxon>Bacillati</taxon>
        <taxon>Actinomycetota</taxon>
        <taxon>Actinomycetes</taxon>
        <taxon>Propionibacteriales</taxon>
        <taxon>Propionibacteriaceae</taxon>
        <taxon>Propioniciclava</taxon>
    </lineage>
</organism>
<dbReference type="Proteomes" id="UP001434337">
    <property type="component" value="Chromosome"/>
</dbReference>
<dbReference type="InterPro" id="IPR024787">
    <property type="entry name" value="EcsC"/>
</dbReference>
<dbReference type="EMBL" id="CP115965">
    <property type="protein sequence ID" value="WZW98272.1"/>
    <property type="molecule type" value="Genomic_DNA"/>
</dbReference>
<evidence type="ECO:0000313" key="1">
    <source>
        <dbReference type="EMBL" id="WZW98272.1"/>
    </source>
</evidence>
<evidence type="ECO:0000313" key="2">
    <source>
        <dbReference type="Proteomes" id="UP001434337"/>
    </source>
</evidence>
<sequence length="224" mass="23117">MANARDVSKTLAARGPEMGGNVLRQLLETAINGMGVVPGAKATAANHLVKRNGVEDALDALVRTHVGLATAQGVVTNIGGLATLAVALPTNIAGVAVLQIRLVAAIAHLRGYDIDSPSVRTALTLCLMGAEGTQRLMDADVLPASPLVIATAPVFDASLDQVVCEKVFAELASRIGGRHAAVLIARRIPLIGGGVGGTLDAFSTLAVGTYAREQFVNRRRITQS</sequence>
<keyword evidence="2" id="KW-1185">Reference proteome</keyword>
<protein>
    <submittedName>
        <fullName evidence="1">EcsC family protein</fullName>
    </submittedName>
</protein>
<dbReference type="RefSeq" id="WP_232547180.1">
    <property type="nucleotide sequence ID" value="NZ_CP115965.1"/>
</dbReference>
<name>A0ABZ3C667_9ACTN</name>
<gene>
    <name evidence="1" type="ORF">PCC79_15495</name>
</gene>